<evidence type="ECO:0000313" key="2">
    <source>
        <dbReference type="Proteomes" id="UP000324800"/>
    </source>
</evidence>
<evidence type="ECO:0000313" key="1">
    <source>
        <dbReference type="EMBL" id="KAA6356215.1"/>
    </source>
</evidence>
<gene>
    <name evidence="1" type="ORF">EZS28_048258</name>
</gene>
<comment type="caution">
    <text evidence="1">The sequence shown here is derived from an EMBL/GenBank/DDBJ whole genome shotgun (WGS) entry which is preliminary data.</text>
</comment>
<protein>
    <submittedName>
        <fullName evidence="1">Uncharacterized protein</fullName>
    </submittedName>
</protein>
<organism evidence="1 2">
    <name type="scientific">Streblomastix strix</name>
    <dbReference type="NCBI Taxonomy" id="222440"/>
    <lineage>
        <taxon>Eukaryota</taxon>
        <taxon>Metamonada</taxon>
        <taxon>Preaxostyla</taxon>
        <taxon>Oxymonadida</taxon>
        <taxon>Streblomastigidae</taxon>
        <taxon>Streblomastix</taxon>
    </lineage>
</organism>
<reference evidence="1 2" key="1">
    <citation type="submission" date="2019-03" db="EMBL/GenBank/DDBJ databases">
        <title>Single cell metagenomics reveals metabolic interactions within the superorganism composed of flagellate Streblomastix strix and complex community of Bacteroidetes bacteria on its surface.</title>
        <authorList>
            <person name="Treitli S.C."/>
            <person name="Kolisko M."/>
            <person name="Husnik F."/>
            <person name="Keeling P."/>
            <person name="Hampl V."/>
        </authorList>
    </citation>
    <scope>NUCLEOTIDE SEQUENCE [LARGE SCALE GENOMIC DNA]</scope>
    <source>
        <strain evidence="1">ST1C</strain>
    </source>
</reference>
<sequence length="128" mass="14003">MFVIFALITLSLGADYEKGRLYFEPGTVDKDGLVTIDIGNAKTTTDNNFFKVIKIEQYKQLVEGTKVEDAKFLPVVSDETEFNSLKTIDAPYGDSFVCAVINQAFSTNLHGLLGFKVKATAKANIAPS</sequence>
<accession>A0A5J4TFE8</accession>
<dbReference type="EMBL" id="SNRW01033349">
    <property type="protein sequence ID" value="KAA6356215.1"/>
    <property type="molecule type" value="Genomic_DNA"/>
</dbReference>
<name>A0A5J4TFE8_9EUKA</name>
<proteinExistence type="predicted"/>
<dbReference type="AlphaFoldDB" id="A0A5J4TFE8"/>
<dbReference type="Proteomes" id="UP000324800">
    <property type="component" value="Unassembled WGS sequence"/>
</dbReference>
<feature type="non-terminal residue" evidence="1">
    <location>
        <position position="128"/>
    </location>
</feature>